<organism evidence="4">
    <name type="scientific">Trichodesmium erythraeum (strain IMS101)</name>
    <dbReference type="NCBI Taxonomy" id="203124"/>
    <lineage>
        <taxon>Bacteria</taxon>
        <taxon>Bacillati</taxon>
        <taxon>Cyanobacteriota</taxon>
        <taxon>Cyanophyceae</taxon>
        <taxon>Oscillatoriophycideae</taxon>
        <taxon>Oscillatoriales</taxon>
        <taxon>Microcoleaceae</taxon>
        <taxon>Trichodesmium</taxon>
    </lineage>
</organism>
<protein>
    <submittedName>
        <fullName evidence="4">TPR repeat</fullName>
    </submittedName>
</protein>
<dbReference type="InterPro" id="IPR019734">
    <property type="entry name" value="TPR_rpt"/>
</dbReference>
<evidence type="ECO:0000256" key="1">
    <source>
        <dbReference type="SAM" id="Coils"/>
    </source>
</evidence>
<evidence type="ECO:0000256" key="2">
    <source>
        <dbReference type="SAM" id="MobiDB-lite"/>
    </source>
</evidence>
<accession>Q10YD6</accession>
<dbReference type="Pfam" id="PF13374">
    <property type="entry name" value="TPR_10"/>
    <property type="match status" value="2"/>
</dbReference>
<feature type="coiled-coil region" evidence="1">
    <location>
        <begin position="1374"/>
        <end position="1401"/>
    </location>
</feature>
<feature type="domain" description="CHAT" evidence="3">
    <location>
        <begin position="1125"/>
        <end position="1448"/>
    </location>
</feature>
<dbReference type="EMBL" id="CP000393">
    <property type="protein sequence ID" value="ABG52738.1"/>
    <property type="molecule type" value="Genomic_DNA"/>
</dbReference>
<dbReference type="STRING" id="203124.Tery_3677"/>
<sequence length="1448" mass="163470">MDEQRLTAYAKLIQQLLKCPEGQESNVLQNHQHLIDERLIPVMQKYGQYLAKTGNENQAQCFLNIAQTLAQQLNKLPNAVAEESYMTLLEQLRTAKLENCDDSAPVYHILDHNRDLLDENIARVLPQYASDLITKLTAEDTGGFVDLIESLSYDFYSFPRGNRKANIEIAIAGYLFVLSYRQENTEKWAGAQNNLGAAYFYRIRGDKAENIEAAIAACKQALLVFTQTDFPMDWATTQNNLGGAYFYRIRGDKAENIEAAIAAFQQALLVFTQTDFPINWAGTQNNLGLAYIDRIRGDKAENIEAAIAAFQQALLVHTQTDFPMDWANTQNNLGIAYIYRIRGDKAENIEAAIAAHEQALLVYTQTDFPMDWANTQNNLGIAYSDRIRGDKAENIEAAIAAFQQALLVFTQTDFPINWAATQNNLGIAYSKRIRGDKAENIEAAIAAYEQALLVYTQTDFPINWAMTQNNLGLAYIDRIRGDKAENIEAAIAAFQQALLVHTQTDFPMDWAGTQNNLGLAYIYRIRGDKAENIEAAIAAYQQALLVYTQTDFPINWANTQNNLGIAHWERIRGDKAENIEAAIAAYQQALLVYTQTDFPMDWANTQNNLGIAYSDRIRGDKAENIEAAIAAYQQALLVYTQTDFPMDWAMTQNNLGAAYRDRIRGDKAQNIEAAIAAYQQALLVRTQTDLPRDWAMTQNNLGNSYRDRIKGDKAENIEAAIDAYKEALLVYTQTDFPIDWAATQNNLGIAYSDRIRGDKAENIEAAISCYDAALRVTKPENLPAECLQTARNLASLAAKQQNYELAIKNYELAIAAIEKSRDWIPDEMARQEILRNNIYVYENMVQACVKTQQYDKALETVERFRCRRLLDLILAKHFYKAHEVPEDIRNLEAQMEDKQREIDCLRQRLTTPKGVQEQTGGSPHVSRDEWDDITEEVEKLITEKQEIWQQLRELDPVLSEGIQAPTVSVETMKELLETPQQPGAAFDVTGSKSPSPQQKGGKQTKDVALLSFYTTDDDTYVFILTQAGVKLHFCQGQGYTKLQLWLRESWLKPYSERNYLAEKHAAANLAKCDIDAIKSIDSKPSKVLVKLTDGTTTEIELAQFETTRKQEKHKLYKQWQDQMEETLKELADRLQINQLIEKLTDIKEIILVPFMYLHQIPLLVLPLDNGQYLGEKFRVRTAPSTQVLTFCQKQPPTREKNLPLYGIVENTKNDLPYTPTECQLVAQIYGVAPEHHLKGSKEATKAKYKKLLTREKVLGLLSSHHATSNLTQPLESKLLLGDTDLTLGELLNATIRCPQLGDLFLSCCETALGNSELTDDIFTLSAAFLSAGASNVISSLWAVNDLATTILSYFFHRNRAAGIPSVDALWQGQMELKELTLAKAEENLNNAEAVLEEFVEGSVEYQEKEKIADNCQEIYDLVFKAKKVIGREKPFDHPFYWAGFVCQG</sequence>
<dbReference type="InterPro" id="IPR011990">
    <property type="entry name" value="TPR-like_helical_dom_sf"/>
</dbReference>
<dbReference type="eggNOG" id="COG0457">
    <property type="taxonomic scope" value="Bacteria"/>
</dbReference>
<feature type="coiled-coil region" evidence="1">
    <location>
        <begin position="793"/>
        <end position="820"/>
    </location>
</feature>
<keyword evidence="1" id="KW-0175">Coiled coil</keyword>
<evidence type="ECO:0000313" key="4">
    <source>
        <dbReference type="EMBL" id="ABG52738.1"/>
    </source>
</evidence>
<dbReference type="OrthoDB" id="433986at2"/>
<name>Q10YD6_TRIEI</name>
<gene>
    <name evidence="4" type="ordered locus">Tery_3677</name>
</gene>
<reference evidence="4" key="1">
    <citation type="submission" date="2006-06" db="EMBL/GenBank/DDBJ databases">
        <title>Complete sequence of Trichodesmium erythraeum IMS101.</title>
        <authorList>
            <consortium name="US DOE Joint Genome Institute"/>
            <person name="Copeland A."/>
            <person name="Lucas S."/>
            <person name="Lapidus A."/>
            <person name="Barry K."/>
            <person name="Detter J.C."/>
            <person name="Glavina del Rio T."/>
            <person name="Hammon N."/>
            <person name="Israni S."/>
            <person name="Dalin E."/>
            <person name="Tice H."/>
            <person name="Pitluck S."/>
            <person name="Kiss H."/>
            <person name="Munk A.C."/>
            <person name="Brettin T."/>
            <person name="Bruce D."/>
            <person name="Han C."/>
            <person name="Tapia R."/>
            <person name="Gilna P."/>
            <person name="Schmutz J."/>
            <person name="Larimer F."/>
            <person name="Land M."/>
            <person name="Hauser L."/>
            <person name="Kyrpides N."/>
            <person name="Kim E."/>
            <person name="Richardson P."/>
        </authorList>
    </citation>
    <scope>NUCLEOTIDE SEQUENCE [LARGE SCALE GENOMIC DNA]</scope>
    <source>
        <strain evidence="4">IMS101</strain>
    </source>
</reference>
<dbReference type="InterPro" id="IPR024983">
    <property type="entry name" value="CHAT_dom"/>
</dbReference>
<dbReference type="SUPFAM" id="SSF48452">
    <property type="entry name" value="TPR-like"/>
    <property type="match status" value="4"/>
</dbReference>
<dbReference type="PANTHER" id="PTHR10098">
    <property type="entry name" value="RAPSYN-RELATED"/>
    <property type="match status" value="1"/>
</dbReference>
<dbReference type="RefSeq" id="WP_011613070.1">
    <property type="nucleotide sequence ID" value="NC_008312.1"/>
</dbReference>
<dbReference type="KEGG" id="ter:Tery_3677"/>
<dbReference type="HOGENOM" id="CLU_003728_15_1_3"/>
<dbReference type="SMART" id="SM00028">
    <property type="entry name" value="TPR"/>
    <property type="match status" value="14"/>
</dbReference>
<feature type="coiled-coil region" evidence="1">
    <location>
        <begin position="881"/>
        <end position="908"/>
    </location>
</feature>
<dbReference type="eggNOG" id="COG4995">
    <property type="taxonomic scope" value="Bacteria"/>
</dbReference>
<proteinExistence type="predicted"/>
<dbReference type="eggNOG" id="COG0419">
    <property type="taxonomic scope" value="Bacteria"/>
</dbReference>
<evidence type="ECO:0000259" key="3">
    <source>
        <dbReference type="Pfam" id="PF12770"/>
    </source>
</evidence>
<dbReference type="Gene3D" id="1.25.40.10">
    <property type="entry name" value="Tetratricopeptide repeat domain"/>
    <property type="match status" value="5"/>
</dbReference>
<feature type="compositionally biased region" description="Polar residues" evidence="2">
    <location>
        <begin position="990"/>
        <end position="1001"/>
    </location>
</feature>
<dbReference type="Pfam" id="PF12770">
    <property type="entry name" value="CHAT"/>
    <property type="match status" value="1"/>
</dbReference>
<feature type="region of interest" description="Disordered" evidence="2">
    <location>
        <begin position="981"/>
        <end position="1002"/>
    </location>
</feature>
<dbReference type="Pfam" id="PF14938">
    <property type="entry name" value="SNAP"/>
    <property type="match status" value="1"/>
</dbReference>